<reference evidence="2 3" key="1">
    <citation type="submission" date="2019-10" db="EMBL/GenBank/DDBJ databases">
        <title>Extracellular Electron Transfer in a Candidatus Methanoperedens spp. Enrichment Culture.</title>
        <authorList>
            <person name="Berger S."/>
            <person name="Rangel Shaw D."/>
            <person name="Berben T."/>
            <person name="In 'T Zandt M."/>
            <person name="Frank J."/>
            <person name="Reimann J."/>
            <person name="Jetten M.S.M."/>
            <person name="Welte C.U."/>
        </authorList>
    </citation>
    <scope>NUCLEOTIDE SEQUENCE [LARGE SCALE GENOMIC DNA]</scope>
    <source>
        <strain evidence="2">SB12</strain>
    </source>
</reference>
<dbReference type="EMBL" id="WBUI01000002">
    <property type="protein sequence ID" value="KAB2934861.1"/>
    <property type="molecule type" value="Genomic_DNA"/>
</dbReference>
<evidence type="ECO:0000256" key="1">
    <source>
        <dbReference type="SAM" id="MobiDB-lite"/>
    </source>
</evidence>
<sequence length="289" mass="32889">MRIHPARSLVFILVSVFVSVSLASSLSARQGLVERRNQEKIRAAGFADVELDRLHTEIGQAIFDLQALAVPEEGPIKDPTARPTDPREGQVDPDTLRQDTIELVPSRRRAFVRGTDSKGRTYFRLRITEGLNYTTEPTPDRFLFKAHAYLYLDDQGKLGEVLLQFYRMRFSGMEYTREIRRIRHPGPFGAGAAQSPIQIEFRSYPASLPRNELAIDDVPLPVLSGEPQLLTVLHSADDPMPFDKQARIVETYRSLLRKLNRQLGRQRQILELDRNSSIERALDFTGTSF</sequence>
<organism evidence="2 3">
    <name type="scientific">Leptonema illini</name>
    <dbReference type="NCBI Taxonomy" id="183"/>
    <lineage>
        <taxon>Bacteria</taxon>
        <taxon>Pseudomonadati</taxon>
        <taxon>Spirochaetota</taxon>
        <taxon>Spirochaetia</taxon>
        <taxon>Leptospirales</taxon>
        <taxon>Leptospiraceae</taxon>
        <taxon>Leptonema</taxon>
    </lineage>
</organism>
<dbReference type="Proteomes" id="UP000460298">
    <property type="component" value="Unassembled WGS sequence"/>
</dbReference>
<evidence type="ECO:0000313" key="2">
    <source>
        <dbReference type="EMBL" id="KAB2934861.1"/>
    </source>
</evidence>
<evidence type="ECO:0000313" key="3">
    <source>
        <dbReference type="Proteomes" id="UP000460298"/>
    </source>
</evidence>
<accession>A0A833H4I3</accession>
<name>A0A833H4I3_9LEPT</name>
<protein>
    <submittedName>
        <fullName evidence="2">Uncharacterized protein</fullName>
    </submittedName>
</protein>
<comment type="caution">
    <text evidence="2">The sequence shown here is derived from an EMBL/GenBank/DDBJ whole genome shotgun (WGS) entry which is preliminary data.</text>
</comment>
<gene>
    <name evidence="2" type="ORF">F9K24_03530</name>
</gene>
<feature type="region of interest" description="Disordered" evidence="1">
    <location>
        <begin position="74"/>
        <end position="98"/>
    </location>
</feature>
<dbReference type="AlphaFoldDB" id="A0A833H4I3"/>
<proteinExistence type="predicted"/>